<dbReference type="Proteomes" id="UP000078090">
    <property type="component" value="Unassembled WGS sequence"/>
</dbReference>
<accession>A0A177MP65</accession>
<dbReference type="FunFam" id="3.30.70.270:FF:000001">
    <property type="entry name" value="Diguanylate cyclase domain protein"/>
    <property type="match status" value="1"/>
</dbReference>
<dbReference type="CDD" id="cd01948">
    <property type="entry name" value="EAL"/>
    <property type="match status" value="1"/>
</dbReference>
<gene>
    <name evidence="4" type="ORF">A1332_02970</name>
    <name evidence="5" type="ORF">A1353_07150</name>
</gene>
<dbReference type="SMART" id="SM00267">
    <property type="entry name" value="GGDEF"/>
    <property type="match status" value="1"/>
</dbReference>
<evidence type="ECO:0008006" key="8">
    <source>
        <dbReference type="Google" id="ProtNLM"/>
    </source>
</evidence>
<dbReference type="PANTHER" id="PTHR33121">
    <property type="entry name" value="CYCLIC DI-GMP PHOSPHODIESTERASE PDEF"/>
    <property type="match status" value="1"/>
</dbReference>
<dbReference type="EMBL" id="LUUH01000028">
    <property type="protein sequence ID" value="OAI07451.1"/>
    <property type="molecule type" value="Genomic_DNA"/>
</dbReference>
<proteinExistence type="predicted"/>
<reference evidence="6 7" key="1">
    <citation type="submission" date="2016-03" db="EMBL/GenBank/DDBJ databases">
        <authorList>
            <person name="Ploux O."/>
        </authorList>
    </citation>
    <scope>NUCLEOTIDE SEQUENCE [LARGE SCALE GENOMIC DNA]</scope>
    <source>
        <strain evidence="4 7">R-45363</strain>
        <strain evidence="5 6">R-45371</strain>
    </source>
</reference>
<comment type="caution">
    <text evidence="5">The sequence shown here is derived from an EMBL/GenBank/DDBJ whole genome shotgun (WGS) entry which is preliminary data.</text>
</comment>
<evidence type="ECO:0000313" key="4">
    <source>
        <dbReference type="EMBL" id="OAI02873.1"/>
    </source>
</evidence>
<dbReference type="SMART" id="SM00052">
    <property type="entry name" value="EAL"/>
    <property type="match status" value="1"/>
</dbReference>
<dbReference type="InterPro" id="IPR050706">
    <property type="entry name" value="Cyclic-di-GMP_PDE-like"/>
</dbReference>
<dbReference type="InterPro" id="IPR029787">
    <property type="entry name" value="Nucleotide_cyclase"/>
</dbReference>
<dbReference type="InterPro" id="IPR001633">
    <property type="entry name" value="EAL_dom"/>
</dbReference>
<evidence type="ECO:0000259" key="2">
    <source>
        <dbReference type="PROSITE" id="PS50883"/>
    </source>
</evidence>
<dbReference type="PROSITE" id="PS50887">
    <property type="entry name" value="GGDEF"/>
    <property type="match status" value="1"/>
</dbReference>
<dbReference type="RefSeq" id="WP_064009265.1">
    <property type="nucleotide sequence ID" value="NZ_LUUG01000082.1"/>
</dbReference>
<dbReference type="InterPro" id="IPR043128">
    <property type="entry name" value="Rev_trsase/Diguanyl_cyclase"/>
</dbReference>
<dbReference type="InterPro" id="IPR000160">
    <property type="entry name" value="GGDEF_dom"/>
</dbReference>
<evidence type="ECO:0000259" key="3">
    <source>
        <dbReference type="PROSITE" id="PS50887"/>
    </source>
</evidence>
<dbReference type="AlphaFoldDB" id="A0A177MP65"/>
<dbReference type="Gene3D" id="3.30.70.270">
    <property type="match status" value="1"/>
</dbReference>
<dbReference type="EMBL" id="LUUG01000082">
    <property type="protein sequence ID" value="OAI02873.1"/>
    <property type="molecule type" value="Genomic_DNA"/>
</dbReference>
<dbReference type="InterPro" id="IPR035919">
    <property type="entry name" value="EAL_sf"/>
</dbReference>
<dbReference type="Pfam" id="PF00563">
    <property type="entry name" value="EAL"/>
    <property type="match status" value="1"/>
</dbReference>
<dbReference type="NCBIfam" id="TIGR00254">
    <property type="entry name" value="GGDEF"/>
    <property type="match status" value="1"/>
</dbReference>
<feature type="domain" description="EAL" evidence="2">
    <location>
        <begin position="471"/>
        <end position="716"/>
    </location>
</feature>
<evidence type="ECO:0000256" key="1">
    <source>
        <dbReference type="ARBA" id="ARBA00001946"/>
    </source>
</evidence>
<dbReference type="Gene3D" id="3.20.20.450">
    <property type="entry name" value="EAL domain"/>
    <property type="match status" value="1"/>
</dbReference>
<dbReference type="Proteomes" id="UP000077763">
    <property type="component" value="Unassembled WGS sequence"/>
</dbReference>
<dbReference type="SUPFAM" id="SSF141868">
    <property type="entry name" value="EAL domain-like"/>
    <property type="match status" value="1"/>
</dbReference>
<sequence length="716" mass="80611">MDYPHKKPSQLKSLHIHSIRTLTELLEAQNRTQTFEHGIIDLAIREVGKLAARLPVLADNEAAKAEVAGHAQRCKTIAASLTLLNQQQDKDAQRNCRMISSLITETHELLQRMELTLIDKSLFERQSAVLENIILSHEKVTQWKEFIQDILLEFHGFFPFNFFSIAFTNESGISIYLYYLGQYSEETKNFVRKRLADNLLAELKIPADTLIELEEFFITGIKQQRDFEEIETITVGVPDEKIGVGGILGVSYASGLRLTAQEQSIIRSLLAVMVMVVGSSKTLSRTLQELAYYAEHDPLTGLHNRRYFNEILEYEFGRAARHNDQFALLSMDLDNFKGVNDGFGHMIGDQVLVHLGQLLKKQLRKGDVLVRLGGDEFAALLPGTDGHSALIIAESLRQAVHDFEYQVDGPYQEHISLTMSVGVATFPRDAPVIADLLAGVDLALYQAKAAGKNFVCPLHSLETGIAQNKKLLGLSEVLKKALKEERIVPYFQPIMACASGELHAYEALARLTTEDGEIIPAGVFIDAADKYGISLNLDHVMLRKVTAFMAEQRAATGQMPTVFVNLTPQEIQRRDILQYAEDLCRQYHIPPKKLVFEVTEREAIGDLSNMRKFLSNLREKGFAFALDDFGSGYNSFHYLRDLHFEYVKIDGAFIANIVESEVDSVLIENLNRLCQQLGMKTLAEFVESEEILTRLRAMGVDYVQGFHLGLPRARFL</sequence>
<dbReference type="GO" id="GO:0071111">
    <property type="term" value="F:cyclic-guanylate-specific phosphodiesterase activity"/>
    <property type="evidence" value="ECO:0007669"/>
    <property type="project" value="InterPro"/>
</dbReference>
<dbReference type="OrthoDB" id="9816034at2"/>
<dbReference type="CDD" id="cd01949">
    <property type="entry name" value="GGDEF"/>
    <property type="match status" value="1"/>
</dbReference>
<evidence type="ECO:0000313" key="6">
    <source>
        <dbReference type="Proteomes" id="UP000077763"/>
    </source>
</evidence>
<dbReference type="Pfam" id="PF00990">
    <property type="entry name" value="GGDEF"/>
    <property type="match status" value="1"/>
</dbReference>
<name>A0A177MP65_METMH</name>
<dbReference type="PANTHER" id="PTHR33121:SF23">
    <property type="entry name" value="CYCLIC DI-GMP PHOSPHODIESTERASE PDEB"/>
    <property type="match status" value="1"/>
</dbReference>
<evidence type="ECO:0000313" key="5">
    <source>
        <dbReference type="EMBL" id="OAI07451.1"/>
    </source>
</evidence>
<evidence type="ECO:0000313" key="7">
    <source>
        <dbReference type="Proteomes" id="UP000078090"/>
    </source>
</evidence>
<comment type="cofactor">
    <cofactor evidence="1">
        <name>Mg(2+)</name>
        <dbReference type="ChEBI" id="CHEBI:18420"/>
    </cofactor>
</comment>
<organism evidence="5 6">
    <name type="scientific">Methylomonas methanica</name>
    <dbReference type="NCBI Taxonomy" id="421"/>
    <lineage>
        <taxon>Bacteria</taxon>
        <taxon>Pseudomonadati</taxon>
        <taxon>Pseudomonadota</taxon>
        <taxon>Gammaproteobacteria</taxon>
        <taxon>Methylococcales</taxon>
        <taxon>Methylococcaceae</taxon>
        <taxon>Methylomonas</taxon>
    </lineage>
</organism>
<dbReference type="PROSITE" id="PS50883">
    <property type="entry name" value="EAL"/>
    <property type="match status" value="1"/>
</dbReference>
<dbReference type="SUPFAM" id="SSF55073">
    <property type="entry name" value="Nucleotide cyclase"/>
    <property type="match status" value="1"/>
</dbReference>
<feature type="domain" description="GGDEF" evidence="3">
    <location>
        <begin position="324"/>
        <end position="460"/>
    </location>
</feature>
<protein>
    <recommendedName>
        <fullName evidence="8">Diguanylate cyclase/phosphodiesterase</fullName>
    </recommendedName>
</protein>